<reference evidence="2" key="1">
    <citation type="submission" date="2022-11" db="UniProtKB">
        <authorList>
            <consortium name="WormBaseParasite"/>
        </authorList>
    </citation>
    <scope>IDENTIFICATION</scope>
</reference>
<sequence length="126" mass="13710">MPITIDPSRTPQFVGHANILASYCIPKTTTVEPAPATNVTSPAPLASIVTQGPPPGIPMYSAMEVIDQVESMNLTVILEQELEIYLSPRLYRFPVHSTIPHLRRDVDHLVGRPGQEIPTSAVDSAQ</sequence>
<accession>A0A915J2T9</accession>
<dbReference type="Proteomes" id="UP000887565">
    <property type="component" value="Unplaced"/>
</dbReference>
<protein>
    <submittedName>
        <fullName evidence="2">Uncharacterized protein</fullName>
    </submittedName>
</protein>
<evidence type="ECO:0000313" key="1">
    <source>
        <dbReference type="Proteomes" id="UP000887565"/>
    </source>
</evidence>
<name>A0A915J2T9_ROMCU</name>
<proteinExistence type="predicted"/>
<dbReference type="WBParaSite" id="nRc.2.0.1.t20781-RA">
    <property type="protein sequence ID" value="nRc.2.0.1.t20781-RA"/>
    <property type="gene ID" value="nRc.2.0.1.g20781"/>
</dbReference>
<dbReference type="AlphaFoldDB" id="A0A915J2T9"/>
<keyword evidence="1" id="KW-1185">Reference proteome</keyword>
<evidence type="ECO:0000313" key="2">
    <source>
        <dbReference type="WBParaSite" id="nRc.2.0.1.t20781-RA"/>
    </source>
</evidence>
<organism evidence="1 2">
    <name type="scientific">Romanomermis culicivorax</name>
    <name type="common">Nematode worm</name>
    <dbReference type="NCBI Taxonomy" id="13658"/>
    <lineage>
        <taxon>Eukaryota</taxon>
        <taxon>Metazoa</taxon>
        <taxon>Ecdysozoa</taxon>
        <taxon>Nematoda</taxon>
        <taxon>Enoplea</taxon>
        <taxon>Dorylaimia</taxon>
        <taxon>Mermithida</taxon>
        <taxon>Mermithoidea</taxon>
        <taxon>Mermithidae</taxon>
        <taxon>Romanomermis</taxon>
    </lineage>
</organism>